<dbReference type="AlphaFoldDB" id="A0A9D2MSP5"/>
<comment type="similarity">
    <text evidence="2">Belongs to the ROK (NagC/XylR) family.</text>
</comment>
<reference evidence="4" key="1">
    <citation type="journal article" date="2021" name="PeerJ">
        <title>Extensive microbial diversity within the chicken gut microbiome revealed by metagenomics and culture.</title>
        <authorList>
            <person name="Gilroy R."/>
            <person name="Ravi A."/>
            <person name="Getino M."/>
            <person name="Pursley I."/>
            <person name="Horton D.L."/>
            <person name="Alikhan N.F."/>
            <person name="Baker D."/>
            <person name="Gharbi K."/>
            <person name="Hall N."/>
            <person name="Watson M."/>
            <person name="Adriaenssens E.M."/>
            <person name="Foster-Nyarko E."/>
            <person name="Jarju S."/>
            <person name="Secka A."/>
            <person name="Antonio M."/>
            <person name="Oren A."/>
            <person name="Chaudhuri R.R."/>
            <person name="La Ragione R."/>
            <person name="Hildebrand F."/>
            <person name="Pallen M.J."/>
        </authorList>
    </citation>
    <scope>NUCLEOTIDE SEQUENCE</scope>
    <source>
        <strain evidence="4">USAMLcec3-2134</strain>
    </source>
</reference>
<comment type="caution">
    <text evidence="4">The sequence shown here is derived from an EMBL/GenBank/DDBJ whole genome shotgun (WGS) entry which is preliminary data.</text>
</comment>
<dbReference type="PANTHER" id="PTHR18964">
    <property type="entry name" value="ROK (REPRESSOR, ORF, KINASE) FAMILY"/>
    <property type="match status" value="1"/>
</dbReference>
<protein>
    <submittedName>
        <fullName evidence="4">ROK family protein</fullName>
    </submittedName>
</protein>
<accession>A0A9D2MSP5</accession>
<sequence length="374" mass="41270">MRAMVCTDMKRNNRKMIFDIVRKERCVTRAELSRTTGMSGPSIMTIVNEFIDLGILTASEKEAKSGELGRKPVPMLFNPDALQSVGIEFEGNNLFVGLVNMDGEIRYQTMVKVQPNLGDAFYQSLFSCLDKLEGMMTETEKKNYLGIGFGIPGVVDPKEKRVEFAPYVGIREPADISADLNRVSDRYGKPVLIENDVNAGAAGEYYVRRIREEIQDLLYVSVGAGIGAGIILDGKLRHGRRNLCGEIGYTVDSADQIVERSRSGRLESLLSREALCEKFEEYRQYGLVSPDMVSYMTKLLSPVIANLANALDVDRVVVGGNLAVSAGEALLQSLDRELEHLTLARIKLQGCRTDYTGVVGSALLASNTLMDTIF</sequence>
<name>A0A9D2MSP5_9FIRM</name>
<organism evidence="4 5">
    <name type="scientific">Candidatus Eisenbergiella merdigallinarum</name>
    <dbReference type="NCBI Taxonomy" id="2838552"/>
    <lineage>
        <taxon>Bacteria</taxon>
        <taxon>Bacillati</taxon>
        <taxon>Bacillota</taxon>
        <taxon>Clostridia</taxon>
        <taxon>Lachnospirales</taxon>
        <taxon>Lachnospiraceae</taxon>
        <taxon>Eisenbergiella</taxon>
    </lineage>
</organism>
<dbReference type="Gene3D" id="3.30.420.40">
    <property type="match status" value="3"/>
</dbReference>
<dbReference type="Gene3D" id="1.10.10.10">
    <property type="entry name" value="Winged helix-like DNA-binding domain superfamily/Winged helix DNA-binding domain"/>
    <property type="match status" value="1"/>
</dbReference>
<evidence type="ECO:0000313" key="5">
    <source>
        <dbReference type="Proteomes" id="UP000886883"/>
    </source>
</evidence>
<reference evidence="4" key="2">
    <citation type="submission" date="2021-04" db="EMBL/GenBank/DDBJ databases">
        <authorList>
            <person name="Gilroy R."/>
        </authorList>
    </citation>
    <scope>NUCLEOTIDE SEQUENCE</scope>
    <source>
        <strain evidence="4">USAMLcec3-2134</strain>
    </source>
</reference>
<dbReference type="Proteomes" id="UP000886883">
    <property type="component" value="Unassembled WGS sequence"/>
</dbReference>
<dbReference type="EMBL" id="DWXE01000046">
    <property type="protein sequence ID" value="HJB92293.1"/>
    <property type="molecule type" value="Genomic_DNA"/>
</dbReference>
<gene>
    <name evidence="4" type="ORF">H9763_12630</name>
</gene>
<proteinExistence type="inferred from homology"/>
<dbReference type="GO" id="GO:0042732">
    <property type="term" value="P:D-xylose metabolic process"/>
    <property type="evidence" value="ECO:0007669"/>
    <property type="project" value="UniProtKB-KW"/>
</dbReference>
<dbReference type="PANTHER" id="PTHR18964:SF149">
    <property type="entry name" value="BIFUNCTIONAL UDP-N-ACETYLGLUCOSAMINE 2-EPIMERASE_N-ACETYLMANNOSAMINE KINASE"/>
    <property type="match status" value="1"/>
</dbReference>
<evidence type="ECO:0000313" key="4">
    <source>
        <dbReference type="EMBL" id="HJB92293.1"/>
    </source>
</evidence>
<dbReference type="InterPro" id="IPR036388">
    <property type="entry name" value="WH-like_DNA-bd_sf"/>
</dbReference>
<dbReference type="SUPFAM" id="SSF46785">
    <property type="entry name" value="Winged helix' DNA-binding domain"/>
    <property type="match status" value="1"/>
</dbReference>
<evidence type="ECO:0000256" key="2">
    <source>
        <dbReference type="ARBA" id="ARBA00006479"/>
    </source>
</evidence>
<dbReference type="InterPro" id="IPR043129">
    <property type="entry name" value="ATPase_NBD"/>
</dbReference>
<comment type="function">
    <text evidence="1">Transcriptional repressor of xylose-utilizing enzymes.</text>
</comment>
<evidence type="ECO:0000256" key="1">
    <source>
        <dbReference type="ARBA" id="ARBA00002486"/>
    </source>
</evidence>
<dbReference type="SUPFAM" id="SSF53067">
    <property type="entry name" value="Actin-like ATPase domain"/>
    <property type="match status" value="1"/>
</dbReference>
<dbReference type="CDD" id="cd23763">
    <property type="entry name" value="ASKHA_ATPase_ROK"/>
    <property type="match status" value="1"/>
</dbReference>
<keyword evidence="3" id="KW-0119">Carbohydrate metabolism</keyword>
<dbReference type="Pfam" id="PF00480">
    <property type="entry name" value="ROK"/>
    <property type="match status" value="1"/>
</dbReference>
<dbReference type="InterPro" id="IPR036390">
    <property type="entry name" value="WH_DNA-bd_sf"/>
</dbReference>
<dbReference type="InterPro" id="IPR000600">
    <property type="entry name" value="ROK"/>
</dbReference>
<evidence type="ECO:0000256" key="3">
    <source>
        <dbReference type="ARBA" id="ARBA00022629"/>
    </source>
</evidence>
<keyword evidence="3" id="KW-0859">Xylose metabolism</keyword>